<dbReference type="WBParaSite" id="jg2297">
    <property type="protein sequence ID" value="jg2297"/>
    <property type="gene ID" value="jg2297"/>
</dbReference>
<accession>A0A915DTD9</accession>
<evidence type="ECO:0000256" key="1">
    <source>
        <dbReference type="SAM" id="MobiDB-lite"/>
    </source>
</evidence>
<feature type="compositionally biased region" description="Polar residues" evidence="1">
    <location>
        <begin position="24"/>
        <end position="35"/>
    </location>
</feature>
<name>A0A915DTD9_9BILA</name>
<sequence>MKRASNHIHSANGSNKKRSHTAPKLNSTSVQQQPDQGPMAPKPYDDGLFIEPAGEDNVQYGDYNST</sequence>
<evidence type="ECO:0000313" key="2">
    <source>
        <dbReference type="Proteomes" id="UP000887574"/>
    </source>
</evidence>
<dbReference type="Proteomes" id="UP000887574">
    <property type="component" value="Unplaced"/>
</dbReference>
<protein>
    <submittedName>
        <fullName evidence="3">Uncharacterized protein</fullName>
    </submittedName>
</protein>
<proteinExistence type="predicted"/>
<dbReference type="AlphaFoldDB" id="A0A915DTD9"/>
<keyword evidence="2" id="KW-1185">Reference proteome</keyword>
<feature type="region of interest" description="Disordered" evidence="1">
    <location>
        <begin position="1"/>
        <end position="66"/>
    </location>
</feature>
<organism evidence="2 3">
    <name type="scientific">Ditylenchus dipsaci</name>
    <dbReference type="NCBI Taxonomy" id="166011"/>
    <lineage>
        <taxon>Eukaryota</taxon>
        <taxon>Metazoa</taxon>
        <taxon>Ecdysozoa</taxon>
        <taxon>Nematoda</taxon>
        <taxon>Chromadorea</taxon>
        <taxon>Rhabditida</taxon>
        <taxon>Tylenchina</taxon>
        <taxon>Tylenchomorpha</taxon>
        <taxon>Sphaerularioidea</taxon>
        <taxon>Anguinidae</taxon>
        <taxon>Anguininae</taxon>
        <taxon>Ditylenchus</taxon>
    </lineage>
</organism>
<reference evidence="3" key="1">
    <citation type="submission" date="2022-11" db="UniProtKB">
        <authorList>
            <consortium name="WormBaseParasite"/>
        </authorList>
    </citation>
    <scope>IDENTIFICATION</scope>
</reference>
<evidence type="ECO:0000313" key="3">
    <source>
        <dbReference type="WBParaSite" id="jg2297"/>
    </source>
</evidence>